<evidence type="ECO:0000313" key="2">
    <source>
        <dbReference type="Proteomes" id="UP000789396"/>
    </source>
</evidence>
<dbReference type="SUPFAM" id="SSF56003">
    <property type="entry name" value="Molybdenum cofactor-binding domain"/>
    <property type="match status" value="1"/>
</dbReference>
<keyword evidence="2" id="KW-1185">Reference proteome</keyword>
<gene>
    <name evidence="1" type="ORF">RFULGI_LOCUS14224</name>
</gene>
<dbReference type="OrthoDB" id="2469196at2759"/>
<protein>
    <submittedName>
        <fullName evidence="1">12297_t:CDS:1</fullName>
    </submittedName>
</protein>
<sequence>AMLIIPKIEDEIHSSTQNPTETQIVITSVLDIDANKIICQMYARSVDRDEDIIISGQRHPFLG</sequence>
<reference evidence="1" key="1">
    <citation type="submission" date="2021-06" db="EMBL/GenBank/DDBJ databases">
        <authorList>
            <person name="Kallberg Y."/>
            <person name="Tangrot J."/>
            <person name="Rosling A."/>
        </authorList>
    </citation>
    <scope>NUCLEOTIDE SEQUENCE</scope>
    <source>
        <strain evidence="1">IN212</strain>
    </source>
</reference>
<dbReference type="InterPro" id="IPR037165">
    <property type="entry name" value="AldOxase/xan_DH_Mopterin-bd_sf"/>
</dbReference>
<dbReference type="Proteomes" id="UP000789396">
    <property type="component" value="Unassembled WGS sequence"/>
</dbReference>
<accession>A0A9N9J0S0</accession>
<comment type="caution">
    <text evidence="1">The sequence shown here is derived from an EMBL/GenBank/DDBJ whole genome shotgun (WGS) entry which is preliminary data.</text>
</comment>
<dbReference type="Gene3D" id="3.30.365.10">
    <property type="entry name" value="Aldehyde oxidase/xanthine dehydrogenase, molybdopterin binding domain"/>
    <property type="match status" value="1"/>
</dbReference>
<feature type="non-terminal residue" evidence="1">
    <location>
        <position position="63"/>
    </location>
</feature>
<evidence type="ECO:0000313" key="1">
    <source>
        <dbReference type="EMBL" id="CAG8759872.1"/>
    </source>
</evidence>
<dbReference type="GO" id="GO:0016491">
    <property type="term" value="F:oxidoreductase activity"/>
    <property type="evidence" value="ECO:0007669"/>
    <property type="project" value="InterPro"/>
</dbReference>
<dbReference type="AlphaFoldDB" id="A0A9N9J0S0"/>
<name>A0A9N9J0S0_9GLOM</name>
<organism evidence="1 2">
    <name type="scientific">Racocetra fulgida</name>
    <dbReference type="NCBI Taxonomy" id="60492"/>
    <lineage>
        <taxon>Eukaryota</taxon>
        <taxon>Fungi</taxon>
        <taxon>Fungi incertae sedis</taxon>
        <taxon>Mucoromycota</taxon>
        <taxon>Glomeromycotina</taxon>
        <taxon>Glomeromycetes</taxon>
        <taxon>Diversisporales</taxon>
        <taxon>Gigasporaceae</taxon>
        <taxon>Racocetra</taxon>
    </lineage>
</organism>
<proteinExistence type="predicted"/>
<dbReference type="EMBL" id="CAJVPZ010040561">
    <property type="protein sequence ID" value="CAG8759872.1"/>
    <property type="molecule type" value="Genomic_DNA"/>
</dbReference>